<evidence type="ECO:0000256" key="2">
    <source>
        <dbReference type="ARBA" id="ARBA00022741"/>
    </source>
</evidence>
<dbReference type="InterPro" id="IPR008271">
    <property type="entry name" value="Ser/Thr_kinase_AS"/>
</dbReference>
<dbReference type="PROSITE" id="PS00108">
    <property type="entry name" value="PROTEIN_KINASE_ST"/>
    <property type="match status" value="1"/>
</dbReference>
<keyword evidence="7" id="KW-0812">Transmembrane</keyword>
<evidence type="ECO:0000256" key="6">
    <source>
        <dbReference type="SAM" id="MobiDB-lite"/>
    </source>
</evidence>
<dbReference type="GO" id="GO:0004674">
    <property type="term" value="F:protein serine/threonine kinase activity"/>
    <property type="evidence" value="ECO:0007669"/>
    <property type="project" value="UniProtKB-EC"/>
</dbReference>
<dbReference type="Pfam" id="PF00069">
    <property type="entry name" value="Pkinase"/>
    <property type="match status" value="1"/>
</dbReference>
<sequence length="446" mass="48540">MIGLDEFVECVDRSGLISPADLATARARFGRLDSVGLARRLVQQGLLTQYQARKLLAGATRGFFLGGYRILRPLGEGGMGKVYLAAHEKDGEKVAIKVLPPRRAQEEVNSLARFRREMELSMRCNHPNVARTLTFGSDGDVHFMVLEYIPGLSLFDMVKSERHGPLRVAAASRLFLRIASGLQAAHAAGIVHRDIKPSNIMITPEGDAKILDLGLAKALGEEGGLTRANTVLGTLDYASPEQLRDASGADVRSDLYSLGCTLYFALAGDPPFGGGDAINKIFKQRMEDPEPIERVAKGVPPAFAAIVRKLMAKEPADRYQTCAELRTDLERWTDAMFVRSLLGSAAETAHAFHPPPPVLEEDDLRLLTADSSPSVISLRSLGEAEPTPAPRRRTPPPPLKARYRPLADPERRSVLAGDSRWLVHFSLIALAIGLVAILAIALLLHS</sequence>
<proteinExistence type="predicted"/>
<reference evidence="9 10" key="1">
    <citation type="submission" date="2023-03" db="EMBL/GenBank/DDBJ databases">
        <title>Paludisphaera mucosa sp. nov. a novel planctomycete from northern fen.</title>
        <authorList>
            <person name="Ivanova A."/>
        </authorList>
    </citation>
    <scope>NUCLEOTIDE SEQUENCE [LARGE SCALE GENOMIC DNA]</scope>
    <source>
        <strain evidence="9 10">Pla2</strain>
    </source>
</reference>
<evidence type="ECO:0000259" key="8">
    <source>
        <dbReference type="PROSITE" id="PS50011"/>
    </source>
</evidence>
<feature type="transmembrane region" description="Helical" evidence="7">
    <location>
        <begin position="421"/>
        <end position="444"/>
    </location>
</feature>
<dbReference type="InterPro" id="IPR000719">
    <property type="entry name" value="Prot_kinase_dom"/>
</dbReference>
<dbReference type="PROSITE" id="PS50011">
    <property type="entry name" value="PROTEIN_KINASE_DOM"/>
    <property type="match status" value="1"/>
</dbReference>
<dbReference type="SUPFAM" id="SSF56112">
    <property type="entry name" value="Protein kinase-like (PK-like)"/>
    <property type="match status" value="1"/>
</dbReference>
<feature type="domain" description="Protein kinase" evidence="8">
    <location>
        <begin position="68"/>
        <end position="333"/>
    </location>
</feature>
<feature type="region of interest" description="Disordered" evidence="6">
    <location>
        <begin position="377"/>
        <end position="404"/>
    </location>
</feature>
<evidence type="ECO:0000256" key="1">
    <source>
        <dbReference type="ARBA" id="ARBA00022679"/>
    </source>
</evidence>
<evidence type="ECO:0000256" key="3">
    <source>
        <dbReference type="ARBA" id="ARBA00022777"/>
    </source>
</evidence>
<evidence type="ECO:0000313" key="9">
    <source>
        <dbReference type="EMBL" id="MDG3002982.1"/>
    </source>
</evidence>
<keyword evidence="4 5" id="KW-0067">ATP-binding</keyword>
<accession>A0ABT6F5X1</accession>
<dbReference type="PANTHER" id="PTHR43289:SF6">
    <property type="entry name" value="SERINE_THREONINE-PROTEIN KINASE NEKL-3"/>
    <property type="match status" value="1"/>
</dbReference>
<dbReference type="Gene3D" id="3.30.200.20">
    <property type="entry name" value="Phosphorylase Kinase, domain 1"/>
    <property type="match status" value="1"/>
</dbReference>
<dbReference type="InterPro" id="IPR011009">
    <property type="entry name" value="Kinase-like_dom_sf"/>
</dbReference>
<dbReference type="Proteomes" id="UP001216907">
    <property type="component" value="Unassembled WGS sequence"/>
</dbReference>
<dbReference type="EC" id="2.7.11.1" evidence="9"/>
<dbReference type="Gene3D" id="1.10.510.10">
    <property type="entry name" value="Transferase(Phosphotransferase) domain 1"/>
    <property type="match status" value="1"/>
</dbReference>
<evidence type="ECO:0000256" key="5">
    <source>
        <dbReference type="PROSITE-ProRule" id="PRU10141"/>
    </source>
</evidence>
<dbReference type="RefSeq" id="WP_277859341.1">
    <property type="nucleotide sequence ID" value="NZ_JARRAG010000001.1"/>
</dbReference>
<keyword evidence="10" id="KW-1185">Reference proteome</keyword>
<keyword evidence="7" id="KW-0472">Membrane</keyword>
<keyword evidence="2 5" id="KW-0547">Nucleotide-binding</keyword>
<dbReference type="CDD" id="cd14014">
    <property type="entry name" value="STKc_PknB_like"/>
    <property type="match status" value="1"/>
</dbReference>
<comment type="caution">
    <text evidence="9">The sequence shown here is derived from an EMBL/GenBank/DDBJ whole genome shotgun (WGS) entry which is preliminary data.</text>
</comment>
<keyword evidence="3 9" id="KW-0418">Kinase</keyword>
<evidence type="ECO:0000256" key="4">
    <source>
        <dbReference type="ARBA" id="ARBA00022840"/>
    </source>
</evidence>
<protein>
    <submittedName>
        <fullName evidence="9">Serine/threonine-protein kinase</fullName>
        <ecNumber evidence="9">2.7.11.1</ecNumber>
    </submittedName>
</protein>
<dbReference type="PROSITE" id="PS00107">
    <property type="entry name" value="PROTEIN_KINASE_ATP"/>
    <property type="match status" value="1"/>
</dbReference>
<organism evidence="9 10">
    <name type="scientific">Paludisphaera mucosa</name>
    <dbReference type="NCBI Taxonomy" id="3030827"/>
    <lineage>
        <taxon>Bacteria</taxon>
        <taxon>Pseudomonadati</taxon>
        <taxon>Planctomycetota</taxon>
        <taxon>Planctomycetia</taxon>
        <taxon>Isosphaerales</taxon>
        <taxon>Isosphaeraceae</taxon>
        <taxon>Paludisphaera</taxon>
    </lineage>
</organism>
<feature type="binding site" evidence="5">
    <location>
        <position position="97"/>
    </location>
    <ligand>
        <name>ATP</name>
        <dbReference type="ChEBI" id="CHEBI:30616"/>
    </ligand>
</feature>
<gene>
    <name evidence="9" type="ORF">PZE19_04325</name>
</gene>
<dbReference type="PANTHER" id="PTHR43289">
    <property type="entry name" value="MITOGEN-ACTIVATED PROTEIN KINASE KINASE KINASE 20-RELATED"/>
    <property type="match status" value="1"/>
</dbReference>
<dbReference type="SMART" id="SM00220">
    <property type="entry name" value="S_TKc"/>
    <property type="match status" value="1"/>
</dbReference>
<name>A0ABT6F5X1_9BACT</name>
<evidence type="ECO:0000313" key="10">
    <source>
        <dbReference type="Proteomes" id="UP001216907"/>
    </source>
</evidence>
<dbReference type="EMBL" id="JARRAG010000001">
    <property type="protein sequence ID" value="MDG3002982.1"/>
    <property type="molecule type" value="Genomic_DNA"/>
</dbReference>
<keyword evidence="1 9" id="KW-0808">Transferase</keyword>
<evidence type="ECO:0000256" key="7">
    <source>
        <dbReference type="SAM" id="Phobius"/>
    </source>
</evidence>
<keyword evidence="7" id="KW-1133">Transmembrane helix</keyword>
<dbReference type="InterPro" id="IPR017441">
    <property type="entry name" value="Protein_kinase_ATP_BS"/>
</dbReference>